<comment type="catalytic activity">
    <reaction evidence="2">
        <text>L-lysyl-L-alanine(out) = L-lysyl-L-alanine(in)</text>
        <dbReference type="Rhea" id="RHEA:79399"/>
        <dbReference type="ChEBI" id="CHEBI:229954"/>
    </reaction>
</comment>
<evidence type="ECO:0000256" key="1">
    <source>
        <dbReference type="ARBA" id="ARBA00004141"/>
    </source>
</evidence>
<dbReference type="AlphaFoldDB" id="A0A2G8SDY1"/>
<evidence type="ECO:0000256" key="20">
    <source>
        <dbReference type="SAM" id="Phobius"/>
    </source>
</evidence>
<evidence type="ECO:0000256" key="16">
    <source>
        <dbReference type="ARBA" id="ARBA00045018"/>
    </source>
</evidence>
<feature type="transmembrane region" description="Helical" evidence="20">
    <location>
        <begin position="81"/>
        <end position="101"/>
    </location>
</feature>
<evidence type="ECO:0000256" key="12">
    <source>
        <dbReference type="ARBA" id="ARBA00044912"/>
    </source>
</evidence>
<evidence type="ECO:0000256" key="2">
    <source>
        <dbReference type="ARBA" id="ARBA00044876"/>
    </source>
</evidence>
<accession>A0A2G8SDY1</accession>
<feature type="transmembrane region" description="Helical" evidence="20">
    <location>
        <begin position="669"/>
        <end position="691"/>
    </location>
</feature>
<organism evidence="22 23">
    <name type="scientific">Ganoderma sinense ZZ0214-1</name>
    <dbReference type="NCBI Taxonomy" id="1077348"/>
    <lineage>
        <taxon>Eukaryota</taxon>
        <taxon>Fungi</taxon>
        <taxon>Dikarya</taxon>
        <taxon>Basidiomycota</taxon>
        <taxon>Agaricomycotina</taxon>
        <taxon>Agaricomycetes</taxon>
        <taxon>Polyporales</taxon>
        <taxon>Polyporaceae</taxon>
        <taxon>Ganoderma</taxon>
    </lineage>
</organism>
<comment type="subcellular location">
    <subcellularLocation>
        <location evidence="1">Membrane</location>
        <topology evidence="1">Multi-pass membrane protein</topology>
    </subcellularLocation>
</comment>
<comment type="catalytic activity">
    <reaction evidence="7">
        <text>L-alpha-aminoacyl-L-lysine(out) = L-alpha-aminoacyl-L-lysine(in)</text>
        <dbReference type="Rhea" id="RHEA:79383"/>
        <dbReference type="ChEBI" id="CHEBI:229966"/>
    </reaction>
</comment>
<feature type="domain" description="Major facilitator superfamily (MFS) profile" evidence="21">
    <location>
        <begin position="88"/>
        <end position="554"/>
    </location>
</feature>
<comment type="catalytic activity">
    <reaction evidence="13">
        <text>L-alanyl-L-lysine(out) = L-alanyl-L-lysine(in)</text>
        <dbReference type="Rhea" id="RHEA:79415"/>
        <dbReference type="ChEBI" id="CHEBI:192470"/>
    </reaction>
</comment>
<dbReference type="InterPro" id="IPR036259">
    <property type="entry name" value="MFS_trans_sf"/>
</dbReference>
<feature type="transmembrane region" description="Helical" evidence="20">
    <location>
        <begin position="49"/>
        <end position="75"/>
    </location>
</feature>
<evidence type="ECO:0000313" key="23">
    <source>
        <dbReference type="Proteomes" id="UP000230002"/>
    </source>
</evidence>
<dbReference type="GO" id="GO:0022857">
    <property type="term" value="F:transmembrane transporter activity"/>
    <property type="evidence" value="ECO:0007669"/>
    <property type="project" value="InterPro"/>
</dbReference>
<evidence type="ECO:0000256" key="19">
    <source>
        <dbReference type="SAM" id="MobiDB-lite"/>
    </source>
</evidence>
<dbReference type="InterPro" id="IPR011701">
    <property type="entry name" value="MFS"/>
</dbReference>
<feature type="transmembrane region" description="Helical" evidence="20">
    <location>
        <begin position="151"/>
        <end position="173"/>
    </location>
</feature>
<evidence type="ECO:0000256" key="9">
    <source>
        <dbReference type="ARBA" id="ARBA00044899"/>
    </source>
</evidence>
<dbReference type="InterPro" id="IPR020846">
    <property type="entry name" value="MFS_dom"/>
</dbReference>
<evidence type="ECO:0000256" key="10">
    <source>
        <dbReference type="ARBA" id="ARBA00044900"/>
    </source>
</evidence>
<feature type="compositionally biased region" description="Low complexity" evidence="19">
    <location>
        <begin position="605"/>
        <end position="616"/>
    </location>
</feature>
<comment type="catalytic activity">
    <reaction evidence="14">
        <text>L-lysyl-glycine(out) = L-lysyl-glycine(in)</text>
        <dbReference type="Rhea" id="RHEA:79407"/>
        <dbReference type="ChEBI" id="CHEBI:191202"/>
    </reaction>
</comment>
<evidence type="ECO:0000256" key="14">
    <source>
        <dbReference type="ARBA" id="ARBA00044924"/>
    </source>
</evidence>
<reference evidence="22 23" key="1">
    <citation type="journal article" date="2015" name="Sci. Rep.">
        <title>Chromosome-level genome map provides insights into diverse defense mechanisms in the medicinal fungus Ganoderma sinense.</title>
        <authorList>
            <person name="Zhu Y."/>
            <person name="Xu J."/>
            <person name="Sun C."/>
            <person name="Zhou S."/>
            <person name="Xu H."/>
            <person name="Nelson D.R."/>
            <person name="Qian J."/>
            <person name="Song J."/>
            <person name="Luo H."/>
            <person name="Xiang L."/>
            <person name="Li Y."/>
            <person name="Xu Z."/>
            <person name="Ji A."/>
            <person name="Wang L."/>
            <person name="Lu S."/>
            <person name="Hayward A."/>
            <person name="Sun W."/>
            <person name="Li X."/>
            <person name="Schwartz D.C."/>
            <person name="Wang Y."/>
            <person name="Chen S."/>
        </authorList>
    </citation>
    <scope>NUCLEOTIDE SEQUENCE [LARGE SCALE GENOMIC DNA]</scope>
    <source>
        <strain evidence="22 23">ZZ0214-1</strain>
    </source>
</reference>
<dbReference type="Gene3D" id="1.20.1250.20">
    <property type="entry name" value="MFS general substrate transporter like domains"/>
    <property type="match status" value="1"/>
</dbReference>
<evidence type="ECO:0000313" key="22">
    <source>
        <dbReference type="EMBL" id="PIL31980.1"/>
    </source>
</evidence>
<comment type="catalytic activity">
    <reaction evidence="9">
        <text>L-arginyl-L-alpha-amino acid(out) = L-arginyl-L-alpha-amino acid(in)</text>
        <dbReference type="Rhea" id="RHEA:79371"/>
        <dbReference type="ChEBI" id="CHEBI:84315"/>
    </reaction>
</comment>
<sequence>MRYRRVAMRANYHPFLFTLMTLTAAAELGLTAFLISAGNEARSWSSSGYHSLLILLCFSSAWTLLFSTAYVLWMVDGAVHLLAQVASSVFWLLLTSILWGLGAGFMHNARSGGNCAGHPPISRVGSHYATYILGPLKSRLSREMGTNNTEFSLLISAFSLNSTWTPLVGGLLASRLGTTFTSILATGVIFIGQATLLVGHLWNSVRIMTLGMFIFGLGVSPLAVVQETIIVRFFKSHGLGVSLALGLVAGKGASFISALTSYPLSQRFGPSAPFFASATLTAFSFTVNLVYVFASKWLVRESGTELEASELHAEAHSWASATSGISSEAEALKEVAKKRMVNLRDITKLGDVFWAYIGLNVLCGMIWAPFTHLAANILQRRFKLSESDAGLKASYLLSGSIFLYPITGFVVDRVKKRNFVLRLFLLSGFLTLCCYVWLALPPSTSKTPIPGIASYALGNGFSPLLLVIMVPRIVPLKYVSTTLGAHKALEQTGSTIFQTLAGLTLDIKKRPSGQSLPINQDPDDVQYLLNALVLFNILEILAILGLAHLDHREKERAARRASGLLPQHLEDEEEEDSAAKPGREGGEDHWQAESSDSGPAHSRRGSSFSRAARPSSTPEQSIPLLGNSQGSLRRSRRYSMESIVPEITADQPITVRVPRTKGEVRRGKVFAIVSVTLIASAWVLFMGTAWYRLRSKEERGGDRQ</sequence>
<feature type="transmembrane region" description="Helical" evidence="20">
    <location>
        <begin position="274"/>
        <end position="294"/>
    </location>
</feature>
<evidence type="ECO:0000256" key="11">
    <source>
        <dbReference type="ARBA" id="ARBA00044903"/>
    </source>
</evidence>
<gene>
    <name evidence="22" type="ORF">GSI_06684</name>
</gene>
<comment type="catalytic activity">
    <reaction evidence="8">
        <text>L-aspartyl-L-lysine(out) = L-aspartyl-L-lysine(in)</text>
        <dbReference type="Rhea" id="RHEA:79411"/>
        <dbReference type="ChEBI" id="CHEBI:229953"/>
    </reaction>
</comment>
<dbReference type="STRING" id="1077348.A0A2G8SDY1"/>
<evidence type="ECO:0000256" key="8">
    <source>
        <dbReference type="ARBA" id="ARBA00044898"/>
    </source>
</evidence>
<protein>
    <recommendedName>
        <fullName evidence="15">Lysosomal dipeptide transporter MFSD1</fullName>
    </recommendedName>
    <alternativeName>
        <fullName evidence="16">Major facilitator superfamily domain-containing protein 1</fullName>
    </alternativeName>
</protein>
<comment type="subunit">
    <text evidence="18">Homodimer. Interacts with lysosomal protein GLMP (via lumenal domain); the interaction starts while both proteins are still in the endoplasmic reticulum and is required for stabilization of MFSD1 in lysosomes but has no direct effect on its targeting to lysosomes or transporter activity.</text>
</comment>
<feature type="region of interest" description="Disordered" evidence="19">
    <location>
        <begin position="563"/>
        <end position="636"/>
    </location>
</feature>
<keyword evidence="20" id="KW-0812">Transmembrane</keyword>
<feature type="transmembrane region" description="Helical" evidence="20">
    <location>
        <begin position="12"/>
        <end position="37"/>
    </location>
</feature>
<feature type="compositionally biased region" description="Basic and acidic residues" evidence="19">
    <location>
        <begin position="577"/>
        <end position="591"/>
    </location>
</feature>
<comment type="catalytic activity">
    <reaction evidence="4">
        <text>L-alpha-aminoacyl-L-arginine(out) = L-alpha-aminoacyl-L-arginine(in)</text>
        <dbReference type="Rhea" id="RHEA:79367"/>
        <dbReference type="ChEBI" id="CHEBI:229968"/>
    </reaction>
</comment>
<evidence type="ECO:0000256" key="6">
    <source>
        <dbReference type="ARBA" id="ARBA00044891"/>
    </source>
</evidence>
<name>A0A2G8SDY1_9APHY</name>
<comment type="catalytic activity">
    <reaction evidence="12">
        <text>L-histidyl-L-alpha-amino acid(out) = L-histidyl-L-alpha-amino acid(in)</text>
        <dbReference type="Rhea" id="RHEA:79379"/>
        <dbReference type="ChEBI" id="CHEBI:229964"/>
    </reaction>
</comment>
<dbReference type="PROSITE" id="PS50850">
    <property type="entry name" value="MFS"/>
    <property type="match status" value="1"/>
</dbReference>
<comment type="function">
    <text evidence="17">Lysosomal dipeptide uniporter that selectively exports lysine, arginine or histidine-containing dipeptides with a net positive charge from the lysosome lumen into the cytosol. Could play a role in a specific type of protein O-glycosylation indirectly regulating macrophages migration and tissue invasion. Also essential for liver homeostasis.</text>
</comment>
<dbReference type="GO" id="GO:0016020">
    <property type="term" value="C:membrane"/>
    <property type="evidence" value="ECO:0007669"/>
    <property type="project" value="UniProtKB-SubCell"/>
</dbReference>
<evidence type="ECO:0000256" key="18">
    <source>
        <dbReference type="ARBA" id="ARBA00046376"/>
    </source>
</evidence>
<feature type="transmembrane region" description="Helical" evidence="20">
    <location>
        <begin position="389"/>
        <end position="407"/>
    </location>
</feature>
<evidence type="ECO:0000256" key="4">
    <source>
        <dbReference type="ARBA" id="ARBA00044881"/>
    </source>
</evidence>
<evidence type="ECO:0000256" key="13">
    <source>
        <dbReference type="ARBA" id="ARBA00044919"/>
    </source>
</evidence>
<comment type="catalytic activity">
    <reaction evidence="10">
        <text>L-lysyl-L-lysine(out) = L-lysyl-L-lysine(in)</text>
        <dbReference type="Rhea" id="RHEA:79403"/>
        <dbReference type="ChEBI" id="CHEBI:229956"/>
    </reaction>
</comment>
<keyword evidence="20" id="KW-1133">Transmembrane helix</keyword>
<feature type="transmembrane region" description="Helical" evidence="20">
    <location>
        <begin position="179"/>
        <end position="198"/>
    </location>
</feature>
<evidence type="ECO:0000259" key="21">
    <source>
        <dbReference type="PROSITE" id="PS50850"/>
    </source>
</evidence>
<keyword evidence="23" id="KW-1185">Reference proteome</keyword>
<comment type="catalytic activity">
    <reaction evidence="3">
        <text>L-histidyl-glycine(out) = L-histidyl-glycine(in)</text>
        <dbReference type="Rhea" id="RHEA:79395"/>
        <dbReference type="ChEBI" id="CHEBI:229957"/>
    </reaction>
</comment>
<proteinExistence type="predicted"/>
<dbReference type="PANTHER" id="PTHR23512">
    <property type="entry name" value="MAJOR FACILITATOR SUPERFAMILY DOMAIN-CONTAINING PROTEIN 1"/>
    <property type="match status" value="1"/>
</dbReference>
<evidence type="ECO:0000256" key="5">
    <source>
        <dbReference type="ARBA" id="ARBA00044884"/>
    </source>
</evidence>
<evidence type="ECO:0000256" key="3">
    <source>
        <dbReference type="ARBA" id="ARBA00044878"/>
    </source>
</evidence>
<dbReference type="OrthoDB" id="10255148at2759"/>
<feature type="transmembrane region" description="Helical" evidence="20">
    <location>
        <begin position="353"/>
        <end position="377"/>
    </location>
</feature>
<feature type="transmembrane region" description="Helical" evidence="20">
    <location>
        <begin position="419"/>
        <end position="440"/>
    </location>
</feature>
<feature type="transmembrane region" description="Helical" evidence="20">
    <location>
        <begin position="210"/>
        <end position="234"/>
    </location>
</feature>
<dbReference type="Pfam" id="PF07690">
    <property type="entry name" value="MFS_1"/>
    <property type="match status" value="1"/>
</dbReference>
<dbReference type="InterPro" id="IPR052187">
    <property type="entry name" value="MFSD1"/>
</dbReference>
<comment type="catalytic activity">
    <reaction evidence="6">
        <text>L-lysyl-L-alpha-amino acid(out) = L-lysyl-L-alpha-amino acid(in)</text>
        <dbReference type="Rhea" id="RHEA:79387"/>
        <dbReference type="ChEBI" id="CHEBI:229965"/>
    </reaction>
</comment>
<evidence type="ECO:0000256" key="7">
    <source>
        <dbReference type="ARBA" id="ARBA00044893"/>
    </source>
</evidence>
<evidence type="ECO:0000256" key="15">
    <source>
        <dbReference type="ARBA" id="ARBA00044985"/>
    </source>
</evidence>
<dbReference type="EMBL" id="AYKW01000012">
    <property type="protein sequence ID" value="PIL31980.1"/>
    <property type="molecule type" value="Genomic_DNA"/>
</dbReference>
<dbReference type="Proteomes" id="UP000230002">
    <property type="component" value="Unassembled WGS sequence"/>
</dbReference>
<comment type="caution">
    <text evidence="22">The sequence shown here is derived from an EMBL/GenBank/DDBJ whole genome shotgun (WGS) entry which is preliminary data.</text>
</comment>
<dbReference type="SUPFAM" id="SSF103473">
    <property type="entry name" value="MFS general substrate transporter"/>
    <property type="match status" value="1"/>
</dbReference>
<feature type="transmembrane region" description="Helical" evidence="20">
    <location>
        <begin position="240"/>
        <end position="262"/>
    </location>
</feature>
<keyword evidence="20" id="KW-0472">Membrane</keyword>
<comment type="catalytic activity">
    <reaction evidence="5">
        <text>L-alpha-aminoacyl-L-histidine(out) = L-alpha-aminoacyl-L-histidine(in)</text>
        <dbReference type="Rhea" id="RHEA:79375"/>
        <dbReference type="ChEBI" id="CHEBI:229967"/>
    </reaction>
</comment>
<comment type="catalytic activity">
    <reaction evidence="11">
        <text>L-arginyl-glycine(out) = L-arginyl-glycine(in)</text>
        <dbReference type="Rhea" id="RHEA:79391"/>
        <dbReference type="ChEBI" id="CHEBI:229955"/>
    </reaction>
</comment>
<feature type="transmembrane region" description="Helical" evidence="20">
    <location>
        <begin position="527"/>
        <end position="549"/>
    </location>
</feature>
<dbReference type="PANTHER" id="PTHR23512:SF12">
    <property type="entry name" value="TRANSPORTER, PUTATIVE (AFU_ORTHOLOGUE AFUA_4G00260)-RELATED"/>
    <property type="match status" value="1"/>
</dbReference>
<evidence type="ECO:0000256" key="17">
    <source>
        <dbReference type="ARBA" id="ARBA00045709"/>
    </source>
</evidence>